<dbReference type="GO" id="GO:0005816">
    <property type="term" value="C:spindle pole body"/>
    <property type="evidence" value="ECO:0007669"/>
    <property type="project" value="UniProtKB-ARBA"/>
</dbReference>
<accession>A0A7C8I9C8</accession>
<comment type="caution">
    <text evidence="8">The sequence shown here is derived from an EMBL/GenBank/DDBJ whole genome shotgun (WGS) entry which is preliminary data.</text>
</comment>
<dbReference type="GO" id="GO:0043015">
    <property type="term" value="F:gamma-tubulin binding"/>
    <property type="evidence" value="ECO:0007669"/>
    <property type="project" value="InterPro"/>
</dbReference>
<dbReference type="Proteomes" id="UP000481861">
    <property type="component" value="Unassembled WGS sequence"/>
</dbReference>
<dbReference type="Pfam" id="PF17681">
    <property type="entry name" value="GCP_N_terminal"/>
    <property type="match status" value="1"/>
</dbReference>
<sequence>MDDEDALYDAFTSRHLWKSSTFFDDPSGYDSSLFAPLQLDVPLIKLDHPYAPKGSLETALQLPDIDTFEFGPLPELESLDESSLSIDTLPPETEDDIWQIAFELGPANKDIEFFTWEAFDDREYKEPPTPYITESGPQPFDAALARDDATLAAGRIVKANVLLESLYNLGLGRSSILFSFNSKLRTFEPTVRNGRASGTSLGTTQSLMNQFIFTGNTFLYLRSFVERTVSSASSIPAMVALATCVSSILSTFEDHLGRHSREATSLLQLQRLFARPRDILTHVARLVDVVKFAKTNEQLSSILHHRLLEIEEGDAYVRQLSAEILRRVAKPTLELLGEWIGTQQVQQTIPIEDRGSFVAVDDTSDTQGSPEYHYSSEMMPRFITLEDGNTIFETGNSLRFLKTHHPEHPLSCLGKFGVKPPELDWQFGWQDIEVIASKAKRYEEELRAAILHFTANSDHPSESYLQVVDCSIPGPHMDSVTPASNFKQYIEESAQLFDQEPRPAFNDIPDELQIVTAQLLSKNSAEDVSTVNNFSPPISMTSALSLRPLLAAQAKLVNATTLRLFFRSHGLRMHLFLQRQYHLLGDGVFSSRLASALFDPDRESAERHKGQMRSGVHMGLQLGSRSSWPPASSELRLALMGVLSESYYSSSLYYSTQRSKGKSADDPQYRREKDELPGQLNFAIRQLTEPEMEKVMDPDSLYALDFLRLQYVPPSPLNHVFTSATLEKYDHIFKFLLRLLRMLFVVAHLPRDYSETESYHFRMEAHHFVMALSSYVFQTGIADHWSTFDSLLTTTEALLAAEDAVAELGTRVTKGLASLRDGHEMCLDSIMFSLLLRKRQKKVMALLEEIFGLILRFAKLQNGREDTEAEATAHGDGKELYAMLKGKIRVFVSVCRGLTGKKGYGKGKGTAEENTLERLSVLLEMNGYFSG</sequence>
<keyword evidence="4 5" id="KW-0206">Cytoskeleton</keyword>
<dbReference type="GO" id="GO:0051321">
    <property type="term" value="P:meiotic cell cycle"/>
    <property type="evidence" value="ECO:0007669"/>
    <property type="project" value="TreeGrafter"/>
</dbReference>
<feature type="domain" description="Gamma tubulin complex component protein N-terminal" evidence="7">
    <location>
        <begin position="166"/>
        <end position="469"/>
    </location>
</feature>
<dbReference type="InterPro" id="IPR040457">
    <property type="entry name" value="GCP_C"/>
</dbReference>
<evidence type="ECO:0000259" key="7">
    <source>
        <dbReference type="Pfam" id="PF17681"/>
    </source>
</evidence>
<dbReference type="GO" id="GO:0051011">
    <property type="term" value="F:microtubule minus-end binding"/>
    <property type="evidence" value="ECO:0007669"/>
    <property type="project" value="TreeGrafter"/>
</dbReference>
<dbReference type="Gene3D" id="1.20.120.1900">
    <property type="entry name" value="Gamma-tubulin complex, C-terminal domain"/>
    <property type="match status" value="1"/>
</dbReference>
<comment type="subcellular location">
    <subcellularLocation>
        <location evidence="5">Cytoplasm</location>
        <location evidence="5">Cytoskeleton</location>
        <location evidence="5">Microtubule organizing center</location>
    </subcellularLocation>
</comment>
<reference evidence="8 9" key="1">
    <citation type="submission" date="2020-01" db="EMBL/GenBank/DDBJ databases">
        <authorList>
            <consortium name="DOE Joint Genome Institute"/>
            <person name="Haridas S."/>
            <person name="Albert R."/>
            <person name="Binder M."/>
            <person name="Bloem J."/>
            <person name="Labutti K."/>
            <person name="Salamov A."/>
            <person name="Andreopoulos B."/>
            <person name="Baker S.E."/>
            <person name="Barry K."/>
            <person name="Bills G."/>
            <person name="Bluhm B.H."/>
            <person name="Cannon C."/>
            <person name="Castanera R."/>
            <person name="Culley D.E."/>
            <person name="Daum C."/>
            <person name="Ezra D."/>
            <person name="Gonzalez J.B."/>
            <person name="Henrissat B."/>
            <person name="Kuo A."/>
            <person name="Liang C."/>
            <person name="Lipzen A."/>
            <person name="Lutzoni F."/>
            <person name="Magnuson J."/>
            <person name="Mondo S."/>
            <person name="Nolan M."/>
            <person name="Ohm R."/>
            <person name="Pangilinan J."/>
            <person name="Park H.-J.H."/>
            <person name="Ramirez L."/>
            <person name="Alfaro M."/>
            <person name="Sun H."/>
            <person name="Tritt A."/>
            <person name="Yoshinaga Y."/>
            <person name="Zwiers L.-H.L."/>
            <person name="Turgeon B.G."/>
            <person name="Goodwin S.B."/>
            <person name="Spatafora J.W."/>
            <person name="Crous P.W."/>
            <person name="Grigoriev I.V."/>
        </authorList>
    </citation>
    <scope>NUCLEOTIDE SEQUENCE [LARGE SCALE GENOMIC DNA]</scope>
    <source>
        <strain evidence="8 9">CBS 611.86</strain>
    </source>
</reference>
<evidence type="ECO:0000256" key="4">
    <source>
        <dbReference type="ARBA" id="ARBA00023212"/>
    </source>
</evidence>
<dbReference type="GO" id="GO:0000922">
    <property type="term" value="C:spindle pole"/>
    <property type="evidence" value="ECO:0007669"/>
    <property type="project" value="InterPro"/>
</dbReference>
<keyword evidence="9" id="KW-1185">Reference proteome</keyword>
<keyword evidence="3 5" id="KW-0493">Microtubule</keyword>
<dbReference type="GO" id="GO:0005874">
    <property type="term" value="C:microtubule"/>
    <property type="evidence" value="ECO:0007669"/>
    <property type="project" value="UniProtKB-KW"/>
</dbReference>
<dbReference type="OrthoDB" id="775571at2759"/>
<evidence type="ECO:0000256" key="1">
    <source>
        <dbReference type="ARBA" id="ARBA00010337"/>
    </source>
</evidence>
<dbReference type="InterPro" id="IPR041470">
    <property type="entry name" value="GCP_N"/>
</dbReference>
<dbReference type="EMBL" id="JAADJZ010000013">
    <property type="protein sequence ID" value="KAF2870553.1"/>
    <property type="molecule type" value="Genomic_DNA"/>
</dbReference>
<dbReference type="Pfam" id="PF04130">
    <property type="entry name" value="GCP_C_terminal"/>
    <property type="match status" value="1"/>
</dbReference>
<organism evidence="8 9">
    <name type="scientific">Massariosphaeria phaeospora</name>
    <dbReference type="NCBI Taxonomy" id="100035"/>
    <lineage>
        <taxon>Eukaryota</taxon>
        <taxon>Fungi</taxon>
        <taxon>Dikarya</taxon>
        <taxon>Ascomycota</taxon>
        <taxon>Pezizomycotina</taxon>
        <taxon>Dothideomycetes</taxon>
        <taxon>Pleosporomycetidae</taxon>
        <taxon>Pleosporales</taxon>
        <taxon>Pleosporales incertae sedis</taxon>
        <taxon>Massariosphaeria</taxon>
    </lineage>
</organism>
<dbReference type="GO" id="GO:0000930">
    <property type="term" value="C:gamma-tubulin complex"/>
    <property type="evidence" value="ECO:0007669"/>
    <property type="project" value="TreeGrafter"/>
</dbReference>
<evidence type="ECO:0000256" key="5">
    <source>
        <dbReference type="RuleBase" id="RU363050"/>
    </source>
</evidence>
<dbReference type="GO" id="GO:0000278">
    <property type="term" value="P:mitotic cell cycle"/>
    <property type="evidence" value="ECO:0007669"/>
    <property type="project" value="TreeGrafter"/>
</dbReference>
<evidence type="ECO:0000256" key="2">
    <source>
        <dbReference type="ARBA" id="ARBA00022490"/>
    </source>
</evidence>
<evidence type="ECO:0000313" key="8">
    <source>
        <dbReference type="EMBL" id="KAF2870553.1"/>
    </source>
</evidence>
<dbReference type="GO" id="GO:0051225">
    <property type="term" value="P:spindle assembly"/>
    <property type="evidence" value="ECO:0007669"/>
    <property type="project" value="TreeGrafter"/>
</dbReference>
<feature type="domain" description="Gamma tubulin complex component C-terminal" evidence="6">
    <location>
        <begin position="571"/>
        <end position="929"/>
    </location>
</feature>
<keyword evidence="2 5" id="KW-0963">Cytoplasm</keyword>
<dbReference type="PANTHER" id="PTHR19302:SF70">
    <property type="entry name" value="GAMMA-TUBULIN COMPLEX COMPONENT 6"/>
    <property type="match status" value="1"/>
</dbReference>
<evidence type="ECO:0000313" key="9">
    <source>
        <dbReference type="Proteomes" id="UP000481861"/>
    </source>
</evidence>
<dbReference type="FunFam" id="1.20.120.1900:FF:000013">
    <property type="entry name" value="Spindle pole body component"/>
    <property type="match status" value="1"/>
</dbReference>
<dbReference type="GO" id="GO:0007020">
    <property type="term" value="P:microtubule nucleation"/>
    <property type="evidence" value="ECO:0007669"/>
    <property type="project" value="InterPro"/>
</dbReference>
<protein>
    <recommendedName>
        <fullName evidence="5">Spindle pole body component</fullName>
    </recommendedName>
</protein>
<dbReference type="PANTHER" id="PTHR19302">
    <property type="entry name" value="GAMMA TUBULIN COMPLEX PROTEIN"/>
    <property type="match status" value="1"/>
</dbReference>
<gene>
    <name evidence="8" type="ORF">BDV95DRAFT_495420</name>
</gene>
<evidence type="ECO:0000259" key="6">
    <source>
        <dbReference type="Pfam" id="PF04130"/>
    </source>
</evidence>
<evidence type="ECO:0000256" key="3">
    <source>
        <dbReference type="ARBA" id="ARBA00022701"/>
    </source>
</evidence>
<dbReference type="InterPro" id="IPR042241">
    <property type="entry name" value="GCP_C_sf"/>
</dbReference>
<name>A0A7C8I9C8_9PLEO</name>
<proteinExistence type="inferred from homology"/>
<dbReference type="GO" id="GO:0031122">
    <property type="term" value="P:cytoplasmic microtubule organization"/>
    <property type="evidence" value="ECO:0007669"/>
    <property type="project" value="TreeGrafter"/>
</dbReference>
<dbReference type="AlphaFoldDB" id="A0A7C8I9C8"/>
<comment type="similarity">
    <text evidence="1 5">Belongs to the TUBGCP family.</text>
</comment>
<dbReference type="InterPro" id="IPR007259">
    <property type="entry name" value="GCP"/>
</dbReference>